<gene>
    <name evidence="5" type="ORF">B9T62_32915</name>
</gene>
<dbReference type="Pfam" id="PF08241">
    <property type="entry name" value="Methyltransf_11"/>
    <property type="match status" value="1"/>
</dbReference>
<dbReference type="Proteomes" id="UP000249890">
    <property type="component" value="Chromosome"/>
</dbReference>
<dbReference type="PANTHER" id="PTHR44942">
    <property type="entry name" value="METHYLTRANSF_11 DOMAIN-CONTAINING PROTEIN"/>
    <property type="match status" value="1"/>
</dbReference>
<reference evidence="5 6" key="1">
    <citation type="submission" date="2017-06" db="EMBL/GenBank/DDBJ databases">
        <title>Complete genome sequence of Paenibacillus donghaensis KCTC 13049T isolated from East Sea sediment, South Korea.</title>
        <authorList>
            <person name="Jung B.K."/>
            <person name="Hong S.-J."/>
            <person name="Shin J.-H."/>
        </authorList>
    </citation>
    <scope>NUCLEOTIDE SEQUENCE [LARGE SCALE GENOMIC DNA]</scope>
    <source>
        <strain evidence="5 6">KCTC 13049</strain>
    </source>
</reference>
<proteinExistence type="inferred from homology"/>
<dbReference type="InterPro" id="IPR029063">
    <property type="entry name" value="SAM-dependent_MTases_sf"/>
</dbReference>
<keyword evidence="6" id="KW-1185">Reference proteome</keyword>
<keyword evidence="2" id="KW-0489">Methyltransferase</keyword>
<dbReference type="EMBL" id="CP021780">
    <property type="protein sequence ID" value="ASA25120.1"/>
    <property type="molecule type" value="Genomic_DNA"/>
</dbReference>
<keyword evidence="3" id="KW-0808">Transferase</keyword>
<name>A0A2Z2KND2_9BACL</name>
<dbReference type="PANTHER" id="PTHR44942:SF4">
    <property type="entry name" value="METHYLTRANSFERASE TYPE 11 DOMAIN-CONTAINING PROTEIN"/>
    <property type="match status" value="1"/>
</dbReference>
<evidence type="ECO:0000313" key="5">
    <source>
        <dbReference type="EMBL" id="ASA25120.1"/>
    </source>
</evidence>
<dbReference type="InterPro" id="IPR051052">
    <property type="entry name" value="Diverse_substrate_MTase"/>
</dbReference>
<dbReference type="InterPro" id="IPR013216">
    <property type="entry name" value="Methyltransf_11"/>
</dbReference>
<evidence type="ECO:0000259" key="4">
    <source>
        <dbReference type="Pfam" id="PF08241"/>
    </source>
</evidence>
<accession>A0A2Z2KND2</accession>
<organism evidence="5 6">
    <name type="scientific">Paenibacillus donghaensis</name>
    <dbReference type="NCBI Taxonomy" id="414771"/>
    <lineage>
        <taxon>Bacteria</taxon>
        <taxon>Bacillati</taxon>
        <taxon>Bacillota</taxon>
        <taxon>Bacilli</taxon>
        <taxon>Bacillales</taxon>
        <taxon>Paenibacillaceae</taxon>
        <taxon>Paenibacillus</taxon>
    </lineage>
</organism>
<evidence type="ECO:0000256" key="3">
    <source>
        <dbReference type="ARBA" id="ARBA00022679"/>
    </source>
</evidence>
<dbReference type="SUPFAM" id="SSF53335">
    <property type="entry name" value="S-adenosyl-L-methionine-dependent methyltransferases"/>
    <property type="match status" value="1"/>
</dbReference>
<evidence type="ECO:0000256" key="2">
    <source>
        <dbReference type="ARBA" id="ARBA00022603"/>
    </source>
</evidence>
<sequence>MVQMRKRDYIQESKSFDEVADTYDVYRPSYPPELINTIISAAALEPESKLLEIGAGSGKASELFLERGYGLLCIEPGQQLAELGLRKHEGKRIEYAVTRFEDWQQPRLENDLVFSAQAFHWVPQPEGYRKCSEVLKPDGRLALFWNFYLCGDTKEDRELASICGEHQVFSFASEDEINQRIDRTSAEIPASGYFAAPEVYRYQWSTVLDADSFIGFLQTGSEYLILTEQERSRAVAEISAVIAKNGGQVSFHFVTGLFISAKLVTP</sequence>
<dbReference type="AlphaFoldDB" id="A0A2Z2KND2"/>
<comment type="similarity">
    <text evidence="1">Belongs to the methyltransferase superfamily.</text>
</comment>
<evidence type="ECO:0000313" key="6">
    <source>
        <dbReference type="Proteomes" id="UP000249890"/>
    </source>
</evidence>
<dbReference type="CDD" id="cd02440">
    <property type="entry name" value="AdoMet_MTases"/>
    <property type="match status" value="1"/>
</dbReference>
<dbReference type="GO" id="GO:0008757">
    <property type="term" value="F:S-adenosylmethionine-dependent methyltransferase activity"/>
    <property type="evidence" value="ECO:0007669"/>
    <property type="project" value="InterPro"/>
</dbReference>
<feature type="domain" description="Methyltransferase type 11" evidence="4">
    <location>
        <begin position="51"/>
        <end position="142"/>
    </location>
</feature>
<dbReference type="GO" id="GO:0032259">
    <property type="term" value="P:methylation"/>
    <property type="evidence" value="ECO:0007669"/>
    <property type="project" value="UniProtKB-KW"/>
</dbReference>
<evidence type="ECO:0000256" key="1">
    <source>
        <dbReference type="ARBA" id="ARBA00008361"/>
    </source>
</evidence>
<dbReference type="KEGG" id="pdh:B9T62_32915"/>
<protein>
    <recommendedName>
        <fullName evidence="4">Methyltransferase type 11 domain-containing protein</fullName>
    </recommendedName>
</protein>
<dbReference type="Gene3D" id="3.40.50.150">
    <property type="entry name" value="Vaccinia Virus protein VP39"/>
    <property type="match status" value="1"/>
</dbReference>